<name>A0A166E1H6_9EURY</name>
<dbReference type="EMBL" id="LWMW01000098">
    <property type="protein sequence ID" value="KZX16173.1"/>
    <property type="molecule type" value="Genomic_DNA"/>
</dbReference>
<sequence>MYKIKGTYDGKNFNFEDPLPKGNFNVELRLSKEKGKIDKHKINKILEFSGIWSDLDTEIFDDIIEKRKDFSKGREEYDIS</sequence>
<comment type="caution">
    <text evidence="1">The sequence shown here is derived from an EMBL/GenBank/DDBJ whole genome shotgun (WGS) entry which is preliminary data.</text>
</comment>
<keyword evidence="2" id="KW-1185">Reference proteome</keyword>
<gene>
    <name evidence="1" type="ORF">MBCUT_10390</name>
</gene>
<proteinExistence type="predicted"/>
<accession>A0A166E1H6</accession>
<dbReference type="AlphaFoldDB" id="A0A166E1H6"/>
<dbReference type="Proteomes" id="UP000077275">
    <property type="component" value="Unassembled WGS sequence"/>
</dbReference>
<evidence type="ECO:0000313" key="2">
    <source>
        <dbReference type="Proteomes" id="UP000077275"/>
    </source>
</evidence>
<reference evidence="1 2" key="1">
    <citation type="submission" date="2016-04" db="EMBL/GenBank/DDBJ databases">
        <title>Genome sequence of Methanobrevibacter cuticularis DSM 11139.</title>
        <authorList>
            <person name="Poehlein A."/>
            <person name="Seedorf H."/>
            <person name="Daniel R."/>
        </authorList>
    </citation>
    <scope>NUCLEOTIDE SEQUENCE [LARGE SCALE GENOMIC DNA]</scope>
    <source>
        <strain evidence="1 2">DSM 11139</strain>
    </source>
</reference>
<dbReference type="RefSeq" id="WP_067259633.1">
    <property type="nucleotide sequence ID" value="NZ_LWMW01000098.1"/>
</dbReference>
<dbReference type="PATRIC" id="fig|47311.3.peg.1146"/>
<protein>
    <submittedName>
        <fullName evidence="1">Uncharacterized protein</fullName>
    </submittedName>
</protein>
<dbReference type="OrthoDB" id="379152at2157"/>
<organism evidence="1 2">
    <name type="scientific">Methanobrevibacter cuticularis</name>
    <dbReference type="NCBI Taxonomy" id="47311"/>
    <lineage>
        <taxon>Archaea</taxon>
        <taxon>Methanobacteriati</taxon>
        <taxon>Methanobacteriota</taxon>
        <taxon>Methanomada group</taxon>
        <taxon>Methanobacteria</taxon>
        <taxon>Methanobacteriales</taxon>
        <taxon>Methanobacteriaceae</taxon>
        <taxon>Methanobrevibacter</taxon>
    </lineage>
</organism>
<evidence type="ECO:0000313" key="1">
    <source>
        <dbReference type="EMBL" id="KZX16173.1"/>
    </source>
</evidence>